<sequence length="288" mass="33226">MKQLISGVCYDQDYNILLMLDSFTVENSRDYLPLKKDTPLTILRMKARYCKGWYDLEKLNYNPCQSKSKLEINQEKCFECAKKSKYNPFFDKIDQNSLSAEQIAYNNQPHIVYLASFGPGIIKVGISNEYRKMDRWMDQGAIYACEIVKTPNAYIARDIEKLISSNKIAPESVNKTKKIYSILQHGCNYDYEKDFLDAIKKIKNIGVKVEESIYQIINNNLVNFDFSYATDMSSTLPIEISGVIIGVIGDYLFLKNNGRILYWKLSLITSHICKIESTVKDIHSNTLF</sequence>
<dbReference type="Pfam" id="PF10977">
    <property type="entry name" value="DUF2797"/>
    <property type="match status" value="1"/>
</dbReference>
<gene>
    <name evidence="2" type="ORF">P9867_016060</name>
    <name evidence="1" type="ORF">P9867_15990</name>
</gene>
<proteinExistence type="predicted"/>
<evidence type="ECO:0000313" key="1">
    <source>
        <dbReference type="EMBL" id="MDK4883131.1"/>
    </source>
</evidence>
<protein>
    <submittedName>
        <fullName evidence="1">DUF2797 domain-containing protein</fullName>
    </submittedName>
</protein>
<comment type="caution">
    <text evidence="1">The sequence shown here is derived from an EMBL/GenBank/DDBJ whole genome shotgun (WGS) entry which is preliminary data.</text>
</comment>
<organism evidence="1">
    <name type="scientific">Acinetobacter baumannii</name>
    <dbReference type="NCBI Taxonomy" id="470"/>
    <lineage>
        <taxon>Bacteria</taxon>
        <taxon>Pseudomonadati</taxon>
        <taxon>Pseudomonadota</taxon>
        <taxon>Gammaproteobacteria</taxon>
        <taxon>Moraxellales</taxon>
        <taxon>Moraxellaceae</taxon>
        <taxon>Acinetobacter</taxon>
        <taxon>Acinetobacter calcoaceticus/baumannii complex</taxon>
    </lineage>
</organism>
<dbReference type="EMBL" id="JARTMM010000076">
    <property type="protein sequence ID" value="MDK4883131.1"/>
    <property type="molecule type" value="Genomic_DNA"/>
</dbReference>
<evidence type="ECO:0000313" key="3">
    <source>
        <dbReference type="Proteomes" id="UP001174156"/>
    </source>
</evidence>
<dbReference type="AlphaFoldDB" id="A0AA90HQ31"/>
<evidence type="ECO:0000313" key="2">
    <source>
        <dbReference type="EMBL" id="MEC5497925.1"/>
    </source>
</evidence>
<dbReference type="InterPro" id="IPR021246">
    <property type="entry name" value="DUF2797"/>
</dbReference>
<reference evidence="1" key="2">
    <citation type="submission" date="2023-01" db="EMBL/GenBank/DDBJ databases">
        <title>Genomic dissection of endemic carbapenem resistance: metallo-beta-lactamase gene dissemination through clonal, plasmid and integron transfer pathways.</title>
        <authorList>
            <person name="Macesic N."/>
        </authorList>
    </citation>
    <scope>NUCLEOTIDE SEQUENCE</scope>
    <source>
        <strain evidence="1">CPO519</strain>
    </source>
</reference>
<dbReference type="Proteomes" id="UP001174156">
    <property type="component" value="Unassembled WGS sequence"/>
</dbReference>
<name>A0AA90HQ31_ACIBA</name>
<reference evidence="2 3" key="1">
    <citation type="journal article" date="2023" name="Nat. Commun.">
        <title>Genomic dissection of endemic carbapenem resistance reveals metallo-beta-lactamase dissemination through clonal, plasmid and integron transfer.</title>
        <authorList>
            <person name="Macesic N."/>
            <person name="Hawkey J."/>
            <person name="Vezina B."/>
            <person name="Wisniewski J.A."/>
            <person name="Cottingham H."/>
            <person name="Blakeway L.V."/>
            <person name="Harshegyi T."/>
            <person name="Pragastis K."/>
            <person name="Badoordeen G.Z."/>
            <person name="Dennison A."/>
            <person name="Spelman D.W."/>
            <person name="Jenney A.W.J."/>
            <person name="Peleg A.Y."/>
        </authorList>
    </citation>
    <scope>NUCLEOTIDE SEQUENCE [LARGE SCALE GENOMIC DNA]</scope>
    <source>
        <strain evidence="2 3">CPO519</strain>
    </source>
</reference>
<accession>A0AA90HQ31</accession>
<reference evidence="2" key="3">
    <citation type="submission" date="2024-01" db="EMBL/GenBank/DDBJ databases">
        <authorList>
            <person name="Macesic N."/>
        </authorList>
    </citation>
    <scope>NUCLEOTIDE SEQUENCE</scope>
    <source>
        <strain evidence="2">CPO519</strain>
    </source>
</reference>
<dbReference type="EMBL" id="JARTMM020000001">
    <property type="protein sequence ID" value="MEC5497925.1"/>
    <property type="molecule type" value="Genomic_DNA"/>
</dbReference>